<name>D2U0R1_9GAMM</name>
<dbReference type="InterPro" id="IPR014118">
    <property type="entry name" value="T4SS_TraV"/>
</dbReference>
<protein>
    <submittedName>
        <fullName evidence="1">Conjugative transfer pilus assembly protein TraV</fullName>
    </submittedName>
</protein>
<dbReference type="Pfam" id="PF09676">
    <property type="entry name" value="TraV"/>
    <property type="match status" value="1"/>
</dbReference>
<organism evidence="1">
    <name type="scientific">Arsenophonus nasoniae</name>
    <name type="common">son-killer infecting Nasonia vitripennis</name>
    <dbReference type="NCBI Taxonomy" id="638"/>
    <lineage>
        <taxon>Bacteria</taxon>
        <taxon>Pseudomonadati</taxon>
        <taxon>Pseudomonadota</taxon>
        <taxon>Gammaproteobacteria</taxon>
        <taxon>Enterobacterales</taxon>
        <taxon>Morganellaceae</taxon>
        <taxon>Arsenophonus</taxon>
    </lineage>
</organism>
<reference evidence="1" key="1">
    <citation type="journal article" date="2010" name="Insect Mol. Biol.">
        <title>The draft genome sequence of Arsenophonus nasoniae, son-killer bacterium of Nasonia vitripennis, reveals genes associated with virulence and symbiosis.</title>
        <authorList>
            <person name="Wilkes T."/>
            <person name="Darby A.C."/>
            <person name="Choi J."/>
            <person name="Colborne J.K."/>
            <person name="Werren J.H."/>
            <person name="Hurst G.D.D."/>
        </authorList>
    </citation>
    <scope>NUCLEOTIDE SEQUENCE</scope>
</reference>
<gene>
    <name evidence="1" type="primary">traV</name>
    <name evidence="1" type="ORF">ARN_20990</name>
</gene>
<proteinExistence type="predicted"/>
<evidence type="ECO:0000313" key="1">
    <source>
        <dbReference type="EMBL" id="CBA74028.1"/>
    </source>
</evidence>
<dbReference type="NCBIfam" id="TIGR02747">
    <property type="entry name" value="TraV"/>
    <property type="match status" value="1"/>
</dbReference>
<dbReference type="EMBL" id="FN545218">
    <property type="protein sequence ID" value="CBA74028.1"/>
    <property type="molecule type" value="Genomic_DNA"/>
</dbReference>
<sequence length="165" mass="18258">MFMPLLGWVALSLTACSSLVGNSEFGCKGMPNSVTCMSVRDVHKLTDGEDYQEKINLVSKKQQNGEVVTKDEIQSLTKGNKNKRIAIESGQYTPVPKPAADPQPIRSESMVMRILIDPYENTDGDLVVAGYIYTEIVPRAWDVGEPNRYNKSNAVLTPLQSPQPR</sequence>
<dbReference type="AlphaFoldDB" id="D2U0R1"/>
<accession>D2U0R1</accession>